<organism evidence="2 4">
    <name type="scientific">Anaerobutyricum hallii</name>
    <dbReference type="NCBI Taxonomy" id="39488"/>
    <lineage>
        <taxon>Bacteria</taxon>
        <taxon>Bacillati</taxon>
        <taxon>Bacillota</taxon>
        <taxon>Clostridia</taxon>
        <taxon>Lachnospirales</taxon>
        <taxon>Lachnospiraceae</taxon>
        <taxon>Anaerobutyricum</taxon>
    </lineage>
</organism>
<dbReference type="InterPro" id="IPR000257">
    <property type="entry name" value="Uroporphyrinogen_deCOase"/>
</dbReference>
<dbReference type="InterPro" id="IPR052024">
    <property type="entry name" value="Methanogen_methyltrans"/>
</dbReference>
<keyword evidence="2" id="KW-0808">Transferase</keyword>
<evidence type="ECO:0000313" key="3">
    <source>
        <dbReference type="EMBL" id="RGZ83325.1"/>
    </source>
</evidence>
<proteinExistence type="predicted"/>
<gene>
    <name evidence="3" type="ORF">DW972_06615</name>
    <name evidence="2" type="ORF">ERS852578_02184</name>
</gene>
<accession>A0A173U6E8</accession>
<evidence type="ECO:0000313" key="5">
    <source>
        <dbReference type="Proteomes" id="UP000286561"/>
    </source>
</evidence>
<protein>
    <submittedName>
        <fullName evidence="2">Methylcobalamin:coenzyme M methyltransferase</fullName>
    </submittedName>
</protein>
<dbReference type="PANTHER" id="PTHR47099">
    <property type="entry name" value="METHYLCOBAMIDE:COM METHYLTRANSFERASE MTBA"/>
    <property type="match status" value="1"/>
</dbReference>
<keyword evidence="2" id="KW-0489">Methyltransferase</keyword>
<reference evidence="3 5" key="2">
    <citation type="submission" date="2018-08" db="EMBL/GenBank/DDBJ databases">
        <title>A genome reference for cultivated species of the human gut microbiota.</title>
        <authorList>
            <person name="Zou Y."/>
            <person name="Xue W."/>
            <person name="Luo G."/>
        </authorList>
    </citation>
    <scope>NUCLEOTIDE SEQUENCE [LARGE SCALE GENOMIC DNA]</scope>
    <source>
        <strain evidence="3 5">AM48-23BH</strain>
    </source>
</reference>
<dbReference type="Gene3D" id="3.20.20.210">
    <property type="match status" value="1"/>
</dbReference>
<dbReference type="EMBL" id="QSEP01000030">
    <property type="protein sequence ID" value="RGZ83325.1"/>
    <property type="molecule type" value="Genomic_DNA"/>
</dbReference>
<dbReference type="OrthoDB" id="2135496at2"/>
<dbReference type="GO" id="GO:0008168">
    <property type="term" value="F:methyltransferase activity"/>
    <property type="evidence" value="ECO:0007669"/>
    <property type="project" value="UniProtKB-KW"/>
</dbReference>
<evidence type="ECO:0000313" key="4">
    <source>
        <dbReference type="Proteomes" id="UP000095390"/>
    </source>
</evidence>
<name>A0A173U6E8_9FIRM</name>
<dbReference type="SUPFAM" id="SSF51726">
    <property type="entry name" value="UROD/MetE-like"/>
    <property type="match status" value="1"/>
</dbReference>
<dbReference type="PANTHER" id="PTHR47099:SF1">
    <property type="entry name" value="METHYLCOBAMIDE:COM METHYLTRANSFERASE MTBA"/>
    <property type="match status" value="1"/>
</dbReference>
<sequence length="284" mass="32653">MGQTWKCNGDDKRTMPRWLWEKDLSILSNEEEMAKVLLAWKKAENRKEIILPLVQNLEGAVLGADVIKRENYWTTGDYPFSRLEEIKPEQFTLMQDKRIKTIIEVTKKLKEKPLILEAEAPFSILAALIDPMKLYLAMQTEPEKLEKILKKIVLEEAEYIKAVIQAGCRIISLAEPTATMDMVGEKCFKECSGMATFMLLKEIEKFLSNSVVHLCGKLSSSMITVHMVKEEEYFVTGETYLENLIEVTKNPEIHFVGQRCIHQKKNESGKIHVMKLNLIQTKST</sequence>
<dbReference type="GO" id="GO:0032259">
    <property type="term" value="P:methylation"/>
    <property type="evidence" value="ECO:0007669"/>
    <property type="project" value="UniProtKB-KW"/>
</dbReference>
<dbReference type="InterPro" id="IPR038071">
    <property type="entry name" value="UROD/MetE-like_sf"/>
</dbReference>
<dbReference type="GO" id="GO:0006779">
    <property type="term" value="P:porphyrin-containing compound biosynthetic process"/>
    <property type="evidence" value="ECO:0007669"/>
    <property type="project" value="InterPro"/>
</dbReference>
<evidence type="ECO:0000259" key="1">
    <source>
        <dbReference type="Pfam" id="PF01208"/>
    </source>
</evidence>
<reference evidence="2 4" key="1">
    <citation type="submission" date="2015-09" db="EMBL/GenBank/DDBJ databases">
        <authorList>
            <consortium name="Pathogen Informatics"/>
        </authorList>
    </citation>
    <scope>NUCLEOTIDE SEQUENCE [LARGE SCALE GENOMIC DNA]</scope>
    <source>
        <strain evidence="2 4">2789STDY5834966</strain>
    </source>
</reference>
<dbReference type="AlphaFoldDB" id="A0A173U6E8"/>
<dbReference type="Proteomes" id="UP000095390">
    <property type="component" value="Unassembled WGS sequence"/>
</dbReference>
<dbReference type="RefSeq" id="WP_022169633.1">
    <property type="nucleotide sequence ID" value="NZ_CAUBTG010000091.1"/>
</dbReference>
<dbReference type="Pfam" id="PF01208">
    <property type="entry name" value="URO-D"/>
    <property type="match status" value="1"/>
</dbReference>
<dbReference type="GO" id="GO:0004853">
    <property type="term" value="F:uroporphyrinogen decarboxylase activity"/>
    <property type="evidence" value="ECO:0007669"/>
    <property type="project" value="InterPro"/>
</dbReference>
<evidence type="ECO:0000313" key="2">
    <source>
        <dbReference type="EMBL" id="CUN10050.1"/>
    </source>
</evidence>
<dbReference type="Proteomes" id="UP000286561">
    <property type="component" value="Unassembled WGS sequence"/>
</dbReference>
<dbReference type="EMBL" id="CYYC01000029">
    <property type="protein sequence ID" value="CUN10050.1"/>
    <property type="molecule type" value="Genomic_DNA"/>
</dbReference>
<feature type="domain" description="Uroporphyrinogen decarboxylase (URO-D)" evidence="1">
    <location>
        <begin position="57"/>
        <end position="220"/>
    </location>
</feature>